<keyword evidence="10" id="KW-1185">Reference proteome</keyword>
<dbReference type="KEGG" id="kmr:108240198"/>
<comment type="cofactor">
    <cofactor evidence="5 6">
        <name>Zn(2+)</name>
        <dbReference type="ChEBI" id="CHEBI:29105"/>
    </cofactor>
    <text evidence="5 6">Binds 1 zinc ion per subunit.</text>
</comment>
<evidence type="ECO:0000313" key="10">
    <source>
        <dbReference type="Proteomes" id="UP000264800"/>
    </source>
</evidence>
<dbReference type="SUPFAM" id="SSF82282">
    <property type="entry name" value="Homocysteine S-methyltransferase"/>
    <property type="match status" value="1"/>
</dbReference>
<organism evidence="9 10">
    <name type="scientific">Kryptolebias marmoratus</name>
    <name type="common">Mangrove killifish</name>
    <name type="synonym">Rivulus marmoratus</name>
    <dbReference type="NCBI Taxonomy" id="37003"/>
    <lineage>
        <taxon>Eukaryota</taxon>
        <taxon>Metazoa</taxon>
        <taxon>Chordata</taxon>
        <taxon>Craniata</taxon>
        <taxon>Vertebrata</taxon>
        <taxon>Euteleostomi</taxon>
        <taxon>Actinopterygii</taxon>
        <taxon>Neopterygii</taxon>
        <taxon>Teleostei</taxon>
        <taxon>Neoteleostei</taxon>
        <taxon>Acanthomorphata</taxon>
        <taxon>Ovalentaria</taxon>
        <taxon>Atherinomorphae</taxon>
        <taxon>Cyprinodontiformes</taxon>
        <taxon>Rivulidae</taxon>
        <taxon>Kryptolebias</taxon>
    </lineage>
</organism>
<dbReference type="InterPro" id="IPR036589">
    <property type="entry name" value="HCY_dom_sf"/>
</dbReference>
<dbReference type="GeneTree" id="ENSGT00510000049619"/>
<comment type="function">
    <text evidence="5">Involved in the regulation of homocysteine metabolism.</text>
</comment>
<evidence type="ECO:0000256" key="1">
    <source>
        <dbReference type="ARBA" id="ARBA00022603"/>
    </source>
</evidence>
<name>A0A3Q3G982_KRYMA</name>
<dbReference type="GeneID" id="108240198"/>
<dbReference type="RefSeq" id="XP_017278959.1">
    <property type="nucleotide sequence ID" value="XM_017423470.3"/>
</dbReference>
<comment type="pathway">
    <text evidence="5">Amino-acid biosynthesis; L-methionine biosynthesis via de novo pathway; L-methionine from L-homocysteine (BhmT route): step 1/1.</text>
</comment>
<dbReference type="NCBIfam" id="NF007020">
    <property type="entry name" value="PRK09485.1"/>
    <property type="match status" value="1"/>
</dbReference>
<evidence type="ECO:0000256" key="3">
    <source>
        <dbReference type="ARBA" id="ARBA00022723"/>
    </source>
</evidence>
<feature type="binding site" evidence="7">
    <location>
        <position position="298"/>
    </location>
    <ligand>
        <name>Zn(2+)</name>
        <dbReference type="ChEBI" id="CHEBI:29105"/>
    </ligand>
</feature>
<dbReference type="InterPro" id="IPR051486">
    <property type="entry name" value="Hcy_S-methyltransferase"/>
</dbReference>
<dbReference type="PROSITE" id="PS50970">
    <property type="entry name" value="HCY"/>
    <property type="match status" value="1"/>
</dbReference>
<dbReference type="Proteomes" id="UP000264800">
    <property type="component" value="Unplaced"/>
</dbReference>
<dbReference type="GO" id="GO:0032259">
    <property type="term" value="P:methylation"/>
    <property type="evidence" value="ECO:0007669"/>
    <property type="project" value="UniProtKB-KW"/>
</dbReference>
<feature type="binding site" evidence="7">
    <location>
        <position position="297"/>
    </location>
    <ligand>
        <name>Zn(2+)</name>
        <dbReference type="ChEBI" id="CHEBI:29105"/>
    </ligand>
</feature>
<evidence type="ECO:0000259" key="8">
    <source>
        <dbReference type="PROSITE" id="PS50970"/>
    </source>
</evidence>
<dbReference type="PANTHER" id="PTHR46015">
    <property type="entry name" value="ZGC:172121"/>
    <property type="match status" value="1"/>
</dbReference>
<dbReference type="AlphaFoldDB" id="A0A3Q3G982"/>
<dbReference type="PANTHER" id="PTHR46015:SF1">
    <property type="entry name" value="HOMOCYSTEINE S-METHYLTRANSFERASE-LIKE ISOFORM 1"/>
    <property type="match status" value="1"/>
</dbReference>
<evidence type="ECO:0000256" key="7">
    <source>
        <dbReference type="PROSITE-ProRule" id="PRU00333"/>
    </source>
</evidence>
<dbReference type="FunFam" id="3.20.20.330:FF:000002">
    <property type="entry name" value="Homocysteine S-methyltransferase"/>
    <property type="match status" value="1"/>
</dbReference>
<evidence type="ECO:0000256" key="2">
    <source>
        <dbReference type="ARBA" id="ARBA00022679"/>
    </source>
</evidence>
<dbReference type="Gene3D" id="3.20.20.330">
    <property type="entry name" value="Homocysteine-binding-like domain"/>
    <property type="match status" value="1"/>
</dbReference>
<dbReference type="PIRSF" id="PIRSF037505">
    <property type="entry name" value="Betaine_HMT"/>
    <property type="match status" value="1"/>
</dbReference>
<keyword evidence="3 5" id="KW-0479">Metal-binding</keyword>
<accession>A0A3Q3G982</accession>
<sequence length="327" mass="35090">MGSSARLRHFLRENRPLILDGGLATELEAQGVKLQGDPLWSARLLHTNPQAIKDAHYRFLLSGADVVTTATYQASVQGFIDHLNVSPDDARELLMSGVRLAKEAAESFTSGERSPLVAGSVGPYGAFLHDGSEYTGAYAEEMSVEELKVWHLPQVESLAAAGADLMAFETIPSLKEAEAVVELLREFPNSSAWLSFSCKDGKHISDGSPFADAVRVASRSSQLLAVGVNCCPPAVVEPLLDSTRSLLSPSMSWVAYPNSGEEWDTEQGWQTSGQTSGWISELSHTWLKQGAALIGGCCRIGPAHISELRQQLKGSGTSASKLTDVHA</sequence>
<dbReference type="Ensembl" id="ENSKMAT00000020881.1">
    <property type="protein sequence ID" value="ENSKMAP00000020612.1"/>
    <property type="gene ID" value="ENSKMAG00000015312.1"/>
</dbReference>
<evidence type="ECO:0000313" key="9">
    <source>
        <dbReference type="Ensembl" id="ENSKMAP00000020612.1"/>
    </source>
</evidence>
<dbReference type="GO" id="GO:0033528">
    <property type="term" value="P:S-methylmethionine cycle"/>
    <property type="evidence" value="ECO:0007669"/>
    <property type="project" value="TreeGrafter"/>
</dbReference>
<dbReference type="Pfam" id="PF02574">
    <property type="entry name" value="S-methyl_trans"/>
    <property type="match status" value="1"/>
</dbReference>
<dbReference type="GO" id="GO:0008898">
    <property type="term" value="F:S-adenosylmethionine-homocysteine S-methyltransferase activity"/>
    <property type="evidence" value="ECO:0007669"/>
    <property type="project" value="TreeGrafter"/>
</dbReference>
<feature type="binding site" evidence="6 7">
    <location>
        <position position="230"/>
    </location>
    <ligand>
        <name>Zn(2+)</name>
        <dbReference type="ChEBI" id="CHEBI:29105"/>
    </ligand>
</feature>
<keyword evidence="1 5" id="KW-0489">Methyltransferase</keyword>
<dbReference type="GO" id="GO:0009086">
    <property type="term" value="P:methionine biosynthetic process"/>
    <property type="evidence" value="ECO:0007669"/>
    <property type="project" value="InterPro"/>
</dbReference>
<dbReference type="InterPro" id="IPR003726">
    <property type="entry name" value="HCY_dom"/>
</dbReference>
<dbReference type="GO" id="GO:0008270">
    <property type="term" value="F:zinc ion binding"/>
    <property type="evidence" value="ECO:0007669"/>
    <property type="project" value="UniProtKB-UniRule"/>
</dbReference>
<reference evidence="9" key="1">
    <citation type="submission" date="2025-08" db="UniProtKB">
        <authorList>
            <consortium name="Ensembl"/>
        </authorList>
    </citation>
    <scope>IDENTIFICATION</scope>
</reference>
<proteinExistence type="predicted"/>
<dbReference type="OrthoDB" id="261426at2759"/>
<dbReference type="STRING" id="37003.ENSKMAP00000020612"/>
<evidence type="ECO:0000256" key="4">
    <source>
        <dbReference type="ARBA" id="ARBA00022833"/>
    </source>
</evidence>
<reference evidence="9" key="2">
    <citation type="submission" date="2025-09" db="UniProtKB">
        <authorList>
            <consortium name="Ensembl"/>
        </authorList>
    </citation>
    <scope>IDENTIFICATION</scope>
</reference>
<feature type="domain" description="Hcy-binding" evidence="8">
    <location>
        <begin position="5"/>
        <end position="312"/>
    </location>
</feature>
<dbReference type="InterPro" id="IPR017226">
    <property type="entry name" value="BHMT-like"/>
</dbReference>
<evidence type="ECO:0000256" key="6">
    <source>
        <dbReference type="PIRSR" id="PIRSR037505-2"/>
    </source>
</evidence>
<keyword evidence="4 5" id="KW-0862">Zinc</keyword>
<dbReference type="UniPathway" id="UPA00051">
    <property type="reaction ID" value="UER00083"/>
</dbReference>
<dbReference type="OMA" id="CSQPEVI"/>
<evidence type="ECO:0000256" key="5">
    <source>
        <dbReference type="PIRNR" id="PIRNR037505"/>
    </source>
</evidence>
<keyword evidence="2 5" id="KW-0808">Transferase</keyword>
<comment type="subunit">
    <text evidence="5">Homotetramer.</text>
</comment>
<protein>
    <submittedName>
        <fullName evidence="9">Zgc:172121</fullName>
    </submittedName>
</protein>